<reference evidence="1" key="1">
    <citation type="submission" date="2018-06" db="EMBL/GenBank/DDBJ databases">
        <authorList>
            <person name="Zhirakovskaya E."/>
        </authorList>
    </citation>
    <scope>NUCLEOTIDE SEQUENCE</scope>
</reference>
<proteinExistence type="predicted"/>
<sequence>MKLERKKRTVLVPLNLYGRTRFCDVTLPAKGRYKLELLVSIPKEARNHSYLGWAAQFEEEQELGRVTWQFASEDVFEKRDAHLKRFKKRKC</sequence>
<name>A0A3B0Z246_9ZZZZ</name>
<organism evidence="1">
    <name type="scientific">hydrothermal vent metagenome</name>
    <dbReference type="NCBI Taxonomy" id="652676"/>
    <lineage>
        <taxon>unclassified sequences</taxon>
        <taxon>metagenomes</taxon>
        <taxon>ecological metagenomes</taxon>
    </lineage>
</organism>
<dbReference type="EMBL" id="UOFL01000241">
    <property type="protein sequence ID" value="VAW82343.1"/>
    <property type="molecule type" value="Genomic_DNA"/>
</dbReference>
<protein>
    <submittedName>
        <fullName evidence="1">Uncharacterized protein</fullName>
    </submittedName>
</protein>
<accession>A0A3B0Z246</accession>
<evidence type="ECO:0000313" key="1">
    <source>
        <dbReference type="EMBL" id="VAW82343.1"/>
    </source>
</evidence>
<gene>
    <name evidence="1" type="ORF">MNBD_GAMMA12-951</name>
</gene>
<dbReference type="AlphaFoldDB" id="A0A3B0Z246"/>